<gene>
    <name evidence="9" type="primary">lspA</name>
    <name evidence="11" type="ORF">CD32_03405</name>
</gene>
<dbReference type="PANTHER" id="PTHR33695:SF1">
    <property type="entry name" value="LIPOPROTEIN SIGNAL PEPTIDASE"/>
    <property type="match status" value="1"/>
</dbReference>
<dbReference type="HAMAP" id="MF_00161">
    <property type="entry name" value="LspA"/>
    <property type="match status" value="1"/>
</dbReference>
<protein>
    <recommendedName>
        <fullName evidence="9">Lipoprotein signal peptidase</fullName>
        <ecNumber evidence="9">3.4.23.36</ecNumber>
    </recommendedName>
    <alternativeName>
        <fullName evidence="9">Prolipoprotein signal peptidase</fullName>
    </alternativeName>
    <alternativeName>
        <fullName evidence="9">Signal peptidase II</fullName>
        <shortName evidence="9">SPase II</shortName>
    </alternativeName>
</protein>
<name>A0A0A3IXJ4_9BACI</name>
<reference evidence="11 12" key="1">
    <citation type="submission" date="2014-02" db="EMBL/GenBank/DDBJ databases">
        <title>Draft genome sequence of Lysinibacillus odysseyi NBRC 100172.</title>
        <authorList>
            <person name="Zhang F."/>
            <person name="Wang G."/>
            <person name="Zhang L."/>
        </authorList>
    </citation>
    <scope>NUCLEOTIDE SEQUENCE [LARGE SCALE GENOMIC DNA]</scope>
    <source>
        <strain evidence="11 12">NBRC 100172</strain>
    </source>
</reference>
<dbReference type="EMBL" id="JPVP01000046">
    <property type="protein sequence ID" value="KGR87613.1"/>
    <property type="molecule type" value="Genomic_DNA"/>
</dbReference>
<feature type="transmembrane region" description="Helical" evidence="9">
    <location>
        <begin position="58"/>
        <end position="76"/>
    </location>
</feature>
<dbReference type="eggNOG" id="COG0597">
    <property type="taxonomic scope" value="Bacteria"/>
</dbReference>
<evidence type="ECO:0000256" key="9">
    <source>
        <dbReference type="HAMAP-Rule" id="MF_00161"/>
    </source>
</evidence>
<dbReference type="PRINTS" id="PR00781">
    <property type="entry name" value="LIPOSIGPTASE"/>
</dbReference>
<evidence type="ECO:0000256" key="10">
    <source>
        <dbReference type="RuleBase" id="RU004181"/>
    </source>
</evidence>
<dbReference type="Pfam" id="PF01252">
    <property type="entry name" value="Peptidase_A8"/>
    <property type="match status" value="1"/>
</dbReference>
<evidence type="ECO:0000256" key="5">
    <source>
        <dbReference type="ARBA" id="ARBA00022750"/>
    </source>
</evidence>
<evidence type="ECO:0000256" key="2">
    <source>
        <dbReference type="ARBA" id="ARBA00022475"/>
    </source>
</evidence>
<keyword evidence="12" id="KW-1185">Reference proteome</keyword>
<evidence type="ECO:0000313" key="12">
    <source>
        <dbReference type="Proteomes" id="UP000030437"/>
    </source>
</evidence>
<keyword evidence="3 9" id="KW-0645">Protease</keyword>
<dbReference type="Proteomes" id="UP000030437">
    <property type="component" value="Unassembled WGS sequence"/>
</dbReference>
<feature type="transmembrane region" description="Helical" evidence="9">
    <location>
        <begin position="88"/>
        <end position="107"/>
    </location>
</feature>
<comment type="caution">
    <text evidence="11">The sequence shown here is derived from an EMBL/GenBank/DDBJ whole genome shotgun (WGS) entry which is preliminary data.</text>
</comment>
<evidence type="ECO:0000256" key="1">
    <source>
        <dbReference type="ARBA" id="ARBA00006139"/>
    </source>
</evidence>
<feature type="transmembrane region" description="Helical" evidence="9">
    <location>
        <begin position="127"/>
        <end position="148"/>
    </location>
</feature>
<dbReference type="GO" id="GO:0004190">
    <property type="term" value="F:aspartic-type endopeptidase activity"/>
    <property type="evidence" value="ECO:0007669"/>
    <property type="project" value="UniProtKB-UniRule"/>
</dbReference>
<feature type="active site" evidence="9">
    <location>
        <position position="112"/>
    </location>
</feature>
<comment type="pathway">
    <text evidence="9">Protein modification; lipoprotein biosynthesis (signal peptide cleavage).</text>
</comment>
<evidence type="ECO:0000256" key="8">
    <source>
        <dbReference type="ARBA" id="ARBA00023136"/>
    </source>
</evidence>
<keyword evidence="2 9" id="KW-1003">Cell membrane</keyword>
<proteinExistence type="inferred from homology"/>
<dbReference type="InterPro" id="IPR001872">
    <property type="entry name" value="Peptidase_A8"/>
</dbReference>
<feature type="active site" evidence="9">
    <location>
        <position position="132"/>
    </location>
</feature>
<evidence type="ECO:0000256" key="4">
    <source>
        <dbReference type="ARBA" id="ARBA00022692"/>
    </source>
</evidence>
<dbReference type="GO" id="GO:0005886">
    <property type="term" value="C:plasma membrane"/>
    <property type="evidence" value="ECO:0007669"/>
    <property type="project" value="UniProtKB-SubCell"/>
</dbReference>
<accession>A0A0A3IXJ4</accession>
<keyword evidence="7 9" id="KW-1133">Transmembrane helix</keyword>
<dbReference type="UniPathway" id="UPA00665"/>
<dbReference type="NCBIfam" id="TIGR00077">
    <property type="entry name" value="lspA"/>
    <property type="match status" value="1"/>
</dbReference>
<evidence type="ECO:0000256" key="3">
    <source>
        <dbReference type="ARBA" id="ARBA00022670"/>
    </source>
</evidence>
<dbReference type="AlphaFoldDB" id="A0A0A3IXJ4"/>
<comment type="catalytic activity">
    <reaction evidence="9">
        <text>Release of signal peptides from bacterial membrane prolipoproteins. Hydrolyzes -Xaa-Yaa-Zaa-|-(S,diacylglyceryl)Cys-, in which Xaa is hydrophobic (preferably Leu), and Yaa (Ala or Ser) and Zaa (Gly or Ala) have small, neutral side chains.</text>
        <dbReference type="EC" id="3.4.23.36"/>
    </reaction>
</comment>
<dbReference type="STRING" id="1220589.CD32_03405"/>
<comment type="function">
    <text evidence="9">This protein specifically catalyzes the removal of signal peptides from prolipoproteins.</text>
</comment>
<dbReference type="PANTHER" id="PTHR33695">
    <property type="entry name" value="LIPOPROTEIN SIGNAL PEPTIDASE"/>
    <property type="match status" value="1"/>
</dbReference>
<keyword evidence="4 9" id="KW-0812">Transmembrane</keyword>
<comment type="similarity">
    <text evidence="1 9 10">Belongs to the peptidase A8 family.</text>
</comment>
<evidence type="ECO:0000256" key="7">
    <source>
        <dbReference type="ARBA" id="ARBA00022989"/>
    </source>
</evidence>
<organism evidence="11 12">
    <name type="scientific">Lysinibacillus odysseyi 34hs-1 = NBRC 100172</name>
    <dbReference type="NCBI Taxonomy" id="1220589"/>
    <lineage>
        <taxon>Bacteria</taxon>
        <taxon>Bacillati</taxon>
        <taxon>Bacillota</taxon>
        <taxon>Bacilli</taxon>
        <taxon>Bacillales</taxon>
        <taxon>Bacillaceae</taxon>
        <taxon>Lysinibacillus</taxon>
    </lineage>
</organism>
<dbReference type="EC" id="3.4.23.36" evidence="9"/>
<comment type="caution">
    <text evidence="9">Lacks conserved residue(s) required for the propagation of feature annotation.</text>
</comment>
<dbReference type="GO" id="GO:0006508">
    <property type="term" value="P:proteolysis"/>
    <property type="evidence" value="ECO:0007669"/>
    <property type="project" value="UniProtKB-KW"/>
</dbReference>
<comment type="subcellular location">
    <subcellularLocation>
        <location evidence="9">Cell membrane</location>
        <topology evidence="9">Multi-pass membrane protein</topology>
    </subcellularLocation>
</comment>
<keyword evidence="8 9" id="KW-0472">Membrane</keyword>
<evidence type="ECO:0000256" key="6">
    <source>
        <dbReference type="ARBA" id="ARBA00022801"/>
    </source>
</evidence>
<keyword evidence="5 9" id="KW-0064">Aspartyl protease</keyword>
<dbReference type="OrthoDB" id="9810259at2"/>
<dbReference type="RefSeq" id="WP_036151233.1">
    <property type="nucleotide sequence ID" value="NZ_AVCX01000017.1"/>
</dbReference>
<evidence type="ECO:0000313" key="11">
    <source>
        <dbReference type="EMBL" id="KGR87613.1"/>
    </source>
</evidence>
<keyword evidence="6 9" id="KW-0378">Hydrolase</keyword>
<sequence>MYKYYSLAALVIFLDQITKWMVVKNMELGERIGIWDPWLGLLSHRNRGAAWGMLEGQMWLFTVVTIGVIAAIVYFYHTEAKGKPFFQVSLMILLGGAAGNFIDRLFSGEVVDFVDVLIPVIDYHFPIFNIADAALTIAVIMLLIAIILDDRTEKKKVKR</sequence>